<feature type="chain" id="PRO_5026939957" description="Carboxypeptidase regulatory-like domain-containing protein" evidence="1">
    <location>
        <begin position="23"/>
        <end position="124"/>
    </location>
</feature>
<dbReference type="Proteomes" id="UP000468650">
    <property type="component" value="Unassembled WGS sequence"/>
</dbReference>
<evidence type="ECO:0000256" key="1">
    <source>
        <dbReference type="SAM" id="SignalP"/>
    </source>
</evidence>
<gene>
    <name evidence="2" type="ORF">F8C67_07810</name>
</gene>
<keyword evidence="3" id="KW-1185">Reference proteome</keyword>
<evidence type="ECO:0000313" key="3">
    <source>
        <dbReference type="Proteomes" id="UP000468650"/>
    </source>
</evidence>
<comment type="caution">
    <text evidence="2">The sequence shown here is derived from an EMBL/GenBank/DDBJ whole genome shotgun (WGS) entry which is preliminary data.</text>
</comment>
<dbReference type="PROSITE" id="PS51257">
    <property type="entry name" value="PROKAR_LIPOPROTEIN"/>
    <property type="match status" value="1"/>
</dbReference>
<evidence type="ECO:0008006" key="4">
    <source>
        <dbReference type="Google" id="ProtNLM"/>
    </source>
</evidence>
<dbReference type="AlphaFoldDB" id="A0A6N6RIE1"/>
<proteinExistence type="predicted"/>
<dbReference type="RefSeq" id="WP_151667277.1">
    <property type="nucleotide sequence ID" value="NZ_WBVO01000005.1"/>
</dbReference>
<evidence type="ECO:0000313" key="2">
    <source>
        <dbReference type="EMBL" id="KAB2810133.1"/>
    </source>
</evidence>
<keyword evidence="1" id="KW-0732">Signal</keyword>
<dbReference type="OrthoDB" id="697094at2"/>
<accession>A0A6N6RIE1</accession>
<reference evidence="2 3" key="1">
    <citation type="submission" date="2019-09" db="EMBL/GenBank/DDBJ databases">
        <title>Genomes of family Cryomorphaceae.</title>
        <authorList>
            <person name="Bowman J.P."/>
        </authorList>
    </citation>
    <scope>NUCLEOTIDE SEQUENCE [LARGE SCALE GENOMIC DNA]</scope>
    <source>
        <strain evidence="2 3">LMG 25704</strain>
    </source>
</reference>
<organism evidence="2 3">
    <name type="scientific">Phaeocystidibacter luteus</name>
    <dbReference type="NCBI Taxonomy" id="911197"/>
    <lineage>
        <taxon>Bacteria</taxon>
        <taxon>Pseudomonadati</taxon>
        <taxon>Bacteroidota</taxon>
        <taxon>Flavobacteriia</taxon>
        <taxon>Flavobacteriales</taxon>
        <taxon>Phaeocystidibacteraceae</taxon>
        <taxon>Phaeocystidibacter</taxon>
    </lineage>
</organism>
<sequence>MQKLIYSALTALAFVGIMSCTADDPTYPFRVKVVGEDGTPIQNATVVARVPLPNTNIRYEGVTGVAGTRSFEHDGGEVVLQVQVTKGENPIVGAGCGFIKLEPDQMVTTTIVMTNYDPDDPGCQ</sequence>
<dbReference type="EMBL" id="WBVO01000005">
    <property type="protein sequence ID" value="KAB2810133.1"/>
    <property type="molecule type" value="Genomic_DNA"/>
</dbReference>
<protein>
    <recommendedName>
        <fullName evidence="4">Carboxypeptidase regulatory-like domain-containing protein</fullName>
    </recommendedName>
</protein>
<name>A0A6N6RIE1_9FLAO</name>
<feature type="signal peptide" evidence="1">
    <location>
        <begin position="1"/>
        <end position="22"/>
    </location>
</feature>